<evidence type="ECO:0000256" key="2">
    <source>
        <dbReference type="ARBA" id="ARBA00038334"/>
    </source>
</evidence>
<keyword evidence="5" id="KW-1185">Reference proteome</keyword>
<dbReference type="Gene3D" id="3.40.50.1820">
    <property type="entry name" value="alpha/beta hydrolase"/>
    <property type="match status" value="1"/>
</dbReference>
<dbReference type="SUPFAM" id="SSF53474">
    <property type="entry name" value="alpha/beta-Hydrolases"/>
    <property type="match status" value="1"/>
</dbReference>
<accession>A0A9P5NXS6</accession>
<dbReference type="AlphaFoldDB" id="A0A9P5NXS6"/>
<gene>
    <name evidence="4" type="ORF">CPB84DRAFT_1760069</name>
</gene>
<dbReference type="InterPro" id="IPR000073">
    <property type="entry name" value="AB_hydrolase_1"/>
</dbReference>
<protein>
    <submittedName>
        <fullName evidence="4">Alpha/Beta hydrolase protein</fullName>
    </submittedName>
</protein>
<organism evidence="4 5">
    <name type="scientific">Gymnopilus junonius</name>
    <name type="common">Spectacular rustgill mushroom</name>
    <name type="synonym">Gymnopilus spectabilis subsp. junonius</name>
    <dbReference type="NCBI Taxonomy" id="109634"/>
    <lineage>
        <taxon>Eukaryota</taxon>
        <taxon>Fungi</taxon>
        <taxon>Dikarya</taxon>
        <taxon>Basidiomycota</taxon>
        <taxon>Agaricomycotina</taxon>
        <taxon>Agaricomycetes</taxon>
        <taxon>Agaricomycetidae</taxon>
        <taxon>Agaricales</taxon>
        <taxon>Agaricineae</taxon>
        <taxon>Hymenogastraceae</taxon>
        <taxon>Gymnopilus</taxon>
    </lineage>
</organism>
<feature type="domain" description="AB hydrolase-1" evidence="3">
    <location>
        <begin position="40"/>
        <end position="141"/>
    </location>
</feature>
<dbReference type="Proteomes" id="UP000724874">
    <property type="component" value="Unassembled WGS sequence"/>
</dbReference>
<evidence type="ECO:0000259" key="3">
    <source>
        <dbReference type="Pfam" id="PF00561"/>
    </source>
</evidence>
<proteinExistence type="inferred from homology"/>
<dbReference type="PANTHER" id="PTHR43329">
    <property type="entry name" value="EPOXIDE HYDROLASE"/>
    <property type="match status" value="1"/>
</dbReference>
<evidence type="ECO:0000313" key="5">
    <source>
        <dbReference type="Proteomes" id="UP000724874"/>
    </source>
</evidence>
<dbReference type="GO" id="GO:0016787">
    <property type="term" value="F:hydrolase activity"/>
    <property type="evidence" value="ECO:0007669"/>
    <property type="project" value="UniProtKB-KW"/>
</dbReference>
<dbReference type="OrthoDB" id="408373at2759"/>
<comment type="similarity">
    <text evidence="2">Belongs to the AB hydrolase superfamily. Epoxide hydrolase family.</text>
</comment>
<dbReference type="InterPro" id="IPR000639">
    <property type="entry name" value="Epox_hydrolase-like"/>
</dbReference>
<comment type="caution">
    <text evidence="4">The sequence shown here is derived from an EMBL/GenBank/DDBJ whole genome shotgun (WGS) entry which is preliminary data.</text>
</comment>
<reference evidence="4" key="1">
    <citation type="submission" date="2020-11" db="EMBL/GenBank/DDBJ databases">
        <authorList>
            <consortium name="DOE Joint Genome Institute"/>
            <person name="Ahrendt S."/>
            <person name="Riley R."/>
            <person name="Andreopoulos W."/>
            <person name="LaButti K."/>
            <person name="Pangilinan J."/>
            <person name="Ruiz-duenas F.J."/>
            <person name="Barrasa J.M."/>
            <person name="Sanchez-Garcia M."/>
            <person name="Camarero S."/>
            <person name="Miyauchi S."/>
            <person name="Serrano A."/>
            <person name="Linde D."/>
            <person name="Babiker R."/>
            <person name="Drula E."/>
            <person name="Ayuso-Fernandez I."/>
            <person name="Pacheco R."/>
            <person name="Padilla G."/>
            <person name="Ferreira P."/>
            <person name="Barriuso J."/>
            <person name="Kellner H."/>
            <person name="Castanera R."/>
            <person name="Alfaro M."/>
            <person name="Ramirez L."/>
            <person name="Pisabarro A.G."/>
            <person name="Kuo A."/>
            <person name="Tritt A."/>
            <person name="Lipzen A."/>
            <person name="He G."/>
            <person name="Yan M."/>
            <person name="Ng V."/>
            <person name="Cullen D."/>
            <person name="Martin F."/>
            <person name="Rosso M.-N."/>
            <person name="Henrissat B."/>
            <person name="Hibbett D."/>
            <person name="Martinez A.T."/>
            <person name="Grigoriev I.V."/>
        </authorList>
    </citation>
    <scope>NUCLEOTIDE SEQUENCE</scope>
    <source>
        <strain evidence="4">AH 44721</strain>
    </source>
</reference>
<dbReference type="EMBL" id="JADNYJ010000002">
    <property type="protein sequence ID" value="KAF8912984.1"/>
    <property type="molecule type" value="Genomic_DNA"/>
</dbReference>
<dbReference type="Pfam" id="PF00561">
    <property type="entry name" value="Abhydrolase_1"/>
    <property type="match status" value="1"/>
</dbReference>
<sequence length="336" mass="37650">MEAVNYKTLTTSRGFTYSYFLGKPSEETIAELDPADPPLPALLFLHGFPTSSRLWRHQVEFFVHRGFVVIVPDLLGFGETSKPTEVECYRSSLVCKDVVEILDAEVLQDVIAIGHDLGSKIVSRLANFYPDRFKAYGFLAAPYYAPRPKSNIEFTSKLTKKMCGYELCGHTVFYSEDGSDKLIENQLDSFFSVLFPSDPKVRVTHVAPIGALRSWLEHGRKAEMGPWIPPKDMEYWRTVISRDGIAGALCWHKGLVSGVNADDDKPIPLELYHVAKPVLFAAATHDYISPAILGIATTNYHCKTSTIRQFNEGHWLMLSAPAELNVALLSWVMDCI</sequence>
<evidence type="ECO:0000256" key="1">
    <source>
        <dbReference type="ARBA" id="ARBA00022801"/>
    </source>
</evidence>
<dbReference type="InterPro" id="IPR029058">
    <property type="entry name" value="AB_hydrolase_fold"/>
</dbReference>
<dbReference type="PRINTS" id="PR00412">
    <property type="entry name" value="EPOXHYDRLASE"/>
</dbReference>
<keyword evidence="1 4" id="KW-0378">Hydrolase</keyword>
<name>A0A9P5NXS6_GYMJU</name>
<evidence type="ECO:0000313" key="4">
    <source>
        <dbReference type="EMBL" id="KAF8912984.1"/>
    </source>
</evidence>